<protein>
    <recommendedName>
        <fullName evidence="5">AIG1-type G domain-containing protein</fullName>
    </recommendedName>
</protein>
<feature type="coiled-coil region" evidence="1">
    <location>
        <begin position="696"/>
        <end position="723"/>
    </location>
</feature>
<sequence length="931" mass="106208">MLRIFIVASFLVIFFGSNSAENSQIETNTLTKLTDNEPDGEELFINETLQLITQGDNQIILDDLHKELVLVVGTTGAGKTTISKFITDTKSLEAYDSGYQYLIRDKNQTISEKSTIVSKTIFPERLLDPTSNHVYYDMPGFSDTRNTSIEIANAWFMKKVADRASSVKILFIVSHSTLKFGQHRDVFLKLLAAATDFVKDPKKFADATSLIVSKVGGRRTAGKNAEDLIEDIADFLLNVKGDLGDVTTDPETERKYSDLIDAFLTKDINGTYTKISFFRQPNKIGPLTEIPFVMDQWSHMKQVIENNTIFVKSAPEDFGISVSPKGQLLSLNLTAKAHEKIASVMLAIRQKIQNYYTEATKNSPLNFVGTILQDFHTLESIPNVLNNMKERKEYFLNLMSLFSNSNFQIFTKETDEILKLVENIEFFENVSGQRLPFHAPEYTVPIMATIVAVKTSLYERLVQVNKQVVAETEKIARDVESGFDERLAQGESKSELREEMLSHAVQMDTFVNEVIDRVESFNQFLNKLEQFIHPLNHSLSKLTNDFDIKEQNCKFSVVMKLSQWLAPFKTLHNRLLSTVNTLDVQIHTETLQRDLDTKRMGFEKSRELLTKNIAELKLNISKSEIESRSESDLFRRRLSEQQQKCDAEKDIAGKLHLQKLKHLEELHIQSKSSYDVEINSEKQKGERIQAACTKKLNILTKNLEQEQQDHNNKLKELAKAGDEQDGQTRLFHTSSMQQAQNTCTNNLQNQDRICTQQLTQIRLTTAQVKRSFQDKQSEVEATCRATKQSKTNSCNSEKSSIVQQNDSEVKILSSDIDQVKNACDNELKNIGRNCDSQISRINSQGSRTRQNLNDELDLIRRTCKSRTESLNQEISVAMSSIRTQTQEAMREYESLCDRVVQSLRYTNDYSEVLQNYKHMAEDSEAEGWSAR</sequence>
<dbReference type="EMBL" id="CAJVCH010007971">
    <property type="protein sequence ID" value="CAG7662159.1"/>
    <property type="molecule type" value="Genomic_DNA"/>
</dbReference>
<keyword evidence="1" id="KW-0175">Coiled coil</keyword>
<dbReference type="AlphaFoldDB" id="A0A8J2JD34"/>
<organism evidence="3 4">
    <name type="scientific">Allacma fusca</name>
    <dbReference type="NCBI Taxonomy" id="39272"/>
    <lineage>
        <taxon>Eukaryota</taxon>
        <taxon>Metazoa</taxon>
        <taxon>Ecdysozoa</taxon>
        <taxon>Arthropoda</taxon>
        <taxon>Hexapoda</taxon>
        <taxon>Collembola</taxon>
        <taxon>Symphypleona</taxon>
        <taxon>Sminthuridae</taxon>
        <taxon>Allacma</taxon>
    </lineage>
</organism>
<accession>A0A8J2JD34</accession>
<keyword evidence="2" id="KW-0732">Signal</keyword>
<comment type="caution">
    <text evidence="3">The sequence shown here is derived from an EMBL/GenBank/DDBJ whole genome shotgun (WGS) entry which is preliminary data.</text>
</comment>
<keyword evidence="4" id="KW-1185">Reference proteome</keyword>
<evidence type="ECO:0000313" key="3">
    <source>
        <dbReference type="EMBL" id="CAG7662159.1"/>
    </source>
</evidence>
<gene>
    <name evidence="3" type="ORF">AFUS01_LOCUS1434</name>
</gene>
<evidence type="ECO:0008006" key="5">
    <source>
        <dbReference type="Google" id="ProtNLM"/>
    </source>
</evidence>
<name>A0A8J2JD34_9HEXA</name>
<reference evidence="3" key="1">
    <citation type="submission" date="2021-06" db="EMBL/GenBank/DDBJ databases">
        <authorList>
            <person name="Hodson N. C."/>
            <person name="Mongue J. A."/>
            <person name="Jaron S. K."/>
        </authorList>
    </citation>
    <scope>NUCLEOTIDE SEQUENCE</scope>
</reference>
<dbReference type="Proteomes" id="UP000708208">
    <property type="component" value="Unassembled WGS sequence"/>
</dbReference>
<feature type="signal peptide" evidence="2">
    <location>
        <begin position="1"/>
        <end position="20"/>
    </location>
</feature>
<proteinExistence type="predicted"/>
<evidence type="ECO:0000256" key="1">
    <source>
        <dbReference type="SAM" id="Coils"/>
    </source>
</evidence>
<evidence type="ECO:0000256" key="2">
    <source>
        <dbReference type="SAM" id="SignalP"/>
    </source>
</evidence>
<dbReference type="OrthoDB" id="2386367at2759"/>
<evidence type="ECO:0000313" key="4">
    <source>
        <dbReference type="Proteomes" id="UP000708208"/>
    </source>
</evidence>
<feature type="chain" id="PRO_5035279761" description="AIG1-type G domain-containing protein" evidence="2">
    <location>
        <begin position="21"/>
        <end position="931"/>
    </location>
</feature>